<comment type="caution">
    <text evidence="7">The sequence shown here is derived from an EMBL/GenBank/DDBJ whole genome shotgun (WGS) entry which is preliminary data.</text>
</comment>
<evidence type="ECO:0000259" key="4">
    <source>
        <dbReference type="Pfam" id="PF00004"/>
    </source>
</evidence>
<reference evidence="7 8" key="1">
    <citation type="journal article" date="2019" name="G3 (Bethesda)">
        <title>Sequencing of a Wild Apple (Malus baccata) Genome Unravels the Differences Between Cultivated and Wild Apple Species Regarding Disease Resistance and Cold Tolerance.</title>
        <authorList>
            <person name="Chen X."/>
        </authorList>
    </citation>
    <scope>NUCLEOTIDE SEQUENCE [LARGE SCALE GENOMIC DNA]</scope>
    <source>
        <strain evidence="8">cv. Shandingzi</strain>
        <tissue evidence="7">Leaves</tissue>
    </source>
</reference>
<dbReference type="EMBL" id="VIEB01000299">
    <property type="protein sequence ID" value="TQD96105.1"/>
    <property type="molecule type" value="Genomic_DNA"/>
</dbReference>
<dbReference type="InterPro" id="IPR003959">
    <property type="entry name" value="ATPase_AAA_core"/>
</dbReference>
<dbReference type="SUPFAM" id="SSF52540">
    <property type="entry name" value="P-loop containing nucleoside triphosphate hydrolases"/>
    <property type="match status" value="1"/>
</dbReference>
<dbReference type="GO" id="GO:0016887">
    <property type="term" value="F:ATP hydrolysis activity"/>
    <property type="evidence" value="ECO:0007669"/>
    <property type="project" value="InterPro"/>
</dbReference>
<gene>
    <name evidence="7" type="ORF">C1H46_018248</name>
</gene>
<feature type="domain" description="AAA-type ATPase N-terminal" evidence="5">
    <location>
        <begin position="39"/>
        <end position="125"/>
    </location>
</feature>
<evidence type="ECO:0000256" key="2">
    <source>
        <dbReference type="ARBA" id="ARBA00022801"/>
    </source>
</evidence>
<dbReference type="InterPro" id="IPR058017">
    <property type="entry name" value="At3g28540-like_C"/>
</dbReference>
<dbReference type="Proteomes" id="UP000315295">
    <property type="component" value="Unassembled WGS sequence"/>
</dbReference>
<evidence type="ECO:0000256" key="1">
    <source>
        <dbReference type="ARBA" id="ARBA00001946"/>
    </source>
</evidence>
<feature type="domain" description="AAA+ ATPase At3g28540-like C-terminal" evidence="6">
    <location>
        <begin position="321"/>
        <end position="377"/>
    </location>
</feature>
<keyword evidence="3" id="KW-0460">Magnesium</keyword>
<evidence type="ECO:0008006" key="9">
    <source>
        <dbReference type="Google" id="ProtNLM"/>
    </source>
</evidence>
<protein>
    <recommendedName>
        <fullName evidence="9">AAA+ ATPase domain-containing protein</fullName>
    </recommendedName>
</protein>
<dbReference type="GO" id="GO:0005524">
    <property type="term" value="F:ATP binding"/>
    <property type="evidence" value="ECO:0007669"/>
    <property type="project" value="InterPro"/>
</dbReference>
<keyword evidence="2" id="KW-0378">Hydrolase</keyword>
<dbReference type="Pfam" id="PF00004">
    <property type="entry name" value="AAA"/>
    <property type="match status" value="1"/>
</dbReference>
<dbReference type="PANTHER" id="PTHR23070">
    <property type="entry name" value="BCS1 AAA-TYPE ATPASE"/>
    <property type="match status" value="1"/>
</dbReference>
<dbReference type="InterPro" id="IPR050747">
    <property type="entry name" value="Mitochondrial_chaperone_BCS1"/>
</dbReference>
<organism evidence="7 8">
    <name type="scientific">Malus baccata</name>
    <name type="common">Siberian crab apple</name>
    <name type="synonym">Pyrus baccata</name>
    <dbReference type="NCBI Taxonomy" id="106549"/>
    <lineage>
        <taxon>Eukaryota</taxon>
        <taxon>Viridiplantae</taxon>
        <taxon>Streptophyta</taxon>
        <taxon>Embryophyta</taxon>
        <taxon>Tracheophyta</taxon>
        <taxon>Spermatophyta</taxon>
        <taxon>Magnoliopsida</taxon>
        <taxon>eudicotyledons</taxon>
        <taxon>Gunneridae</taxon>
        <taxon>Pentapetalae</taxon>
        <taxon>rosids</taxon>
        <taxon>fabids</taxon>
        <taxon>Rosales</taxon>
        <taxon>Rosaceae</taxon>
        <taxon>Amygdaloideae</taxon>
        <taxon>Maleae</taxon>
        <taxon>Malus</taxon>
    </lineage>
</organism>
<sequence>MWWLSQENLPSPKTTLSAAASLAASAILFKTIASDLIPEAFQKSFYSRLQKLSSQLTVVVEELDGLTPNQMFEAANLYLGAKVSAATRRIKVNKPEKEEQFLITIDKNQGIVDSFNGVDFKWVLISTEKPNSKRGGENSQSEVRQLELSFHKKHRDMVLRSYLPYILQKSKEIKQERKVVKLHTVDYNGTDYWSSINLDHPASFETMAMEPEMKAALVEDLERFRKRKEYYRRVGKAWKRGYLLYGPPGTGKSSLVAAMANYLKFDIFDLDLREVQCNSDLRRLLIGTKSRSILVIEDIDCSVELQNRDSENEPKAVEDDKTLAYNYLLIHEHTLFGEIEMLLDRAQATPAEVAGELMKSDDAQVSLQGLIEFLRGKTDRT</sequence>
<evidence type="ECO:0000256" key="3">
    <source>
        <dbReference type="ARBA" id="ARBA00022842"/>
    </source>
</evidence>
<name>A0A540MBI7_MALBA</name>
<keyword evidence="8" id="KW-1185">Reference proteome</keyword>
<evidence type="ECO:0000259" key="6">
    <source>
        <dbReference type="Pfam" id="PF25568"/>
    </source>
</evidence>
<proteinExistence type="predicted"/>
<dbReference type="InterPro" id="IPR025753">
    <property type="entry name" value="AAA_N_dom"/>
</dbReference>
<dbReference type="Pfam" id="PF14363">
    <property type="entry name" value="AAA_assoc"/>
    <property type="match status" value="1"/>
</dbReference>
<dbReference type="Pfam" id="PF25568">
    <property type="entry name" value="AAA_lid_At3g28540"/>
    <property type="match status" value="1"/>
</dbReference>
<dbReference type="InterPro" id="IPR027417">
    <property type="entry name" value="P-loop_NTPase"/>
</dbReference>
<evidence type="ECO:0000313" key="7">
    <source>
        <dbReference type="EMBL" id="TQD96105.1"/>
    </source>
</evidence>
<comment type="cofactor">
    <cofactor evidence="1">
        <name>Mg(2+)</name>
        <dbReference type="ChEBI" id="CHEBI:18420"/>
    </cofactor>
</comment>
<dbReference type="STRING" id="106549.A0A540MBI7"/>
<feature type="domain" description="ATPase AAA-type core" evidence="4">
    <location>
        <begin position="242"/>
        <end position="312"/>
    </location>
</feature>
<dbReference type="AlphaFoldDB" id="A0A540MBI7"/>
<dbReference type="Gene3D" id="3.40.50.300">
    <property type="entry name" value="P-loop containing nucleotide triphosphate hydrolases"/>
    <property type="match status" value="1"/>
</dbReference>
<evidence type="ECO:0000259" key="5">
    <source>
        <dbReference type="Pfam" id="PF14363"/>
    </source>
</evidence>
<accession>A0A540MBI7</accession>
<dbReference type="Gene3D" id="6.10.280.40">
    <property type="match status" value="1"/>
</dbReference>
<evidence type="ECO:0000313" key="8">
    <source>
        <dbReference type="Proteomes" id="UP000315295"/>
    </source>
</evidence>